<dbReference type="AlphaFoldDB" id="A0A173SB12"/>
<evidence type="ECO:0000313" key="2">
    <source>
        <dbReference type="Proteomes" id="UP000095553"/>
    </source>
</evidence>
<name>A0A173SB12_ANAHA</name>
<dbReference type="RefSeq" id="WP_055072585.1">
    <property type="nucleotide sequence ID" value="NZ_CYXY01000005.1"/>
</dbReference>
<evidence type="ECO:0000313" key="1">
    <source>
        <dbReference type="EMBL" id="CUM87523.1"/>
    </source>
</evidence>
<dbReference type="InterPro" id="IPR046146">
    <property type="entry name" value="DUF6148"/>
</dbReference>
<proteinExistence type="predicted"/>
<accession>A0A173SB12</accession>
<sequence>MAGITLETAQKHLDAWLEAEMQVTNAQSYTIGSRTLTKANLTEIRNAIEYWQQKVTILENLKKNNGRSRVKRFVPRDL</sequence>
<gene>
    <name evidence="1" type="ORF">ERS852571_01101</name>
</gene>
<organism evidence="1 2">
    <name type="scientific">Anaerostipes hadrus</name>
    <dbReference type="NCBI Taxonomy" id="649756"/>
    <lineage>
        <taxon>Bacteria</taxon>
        <taxon>Bacillati</taxon>
        <taxon>Bacillota</taxon>
        <taxon>Clostridia</taxon>
        <taxon>Lachnospirales</taxon>
        <taxon>Lachnospiraceae</taxon>
        <taxon>Anaerostipes</taxon>
    </lineage>
</organism>
<reference evidence="1 2" key="1">
    <citation type="submission" date="2015-09" db="EMBL/GenBank/DDBJ databases">
        <authorList>
            <consortium name="Pathogen Informatics"/>
        </authorList>
    </citation>
    <scope>NUCLEOTIDE SEQUENCE [LARGE SCALE GENOMIC DNA]</scope>
    <source>
        <strain evidence="1 2">2789STDY5834959</strain>
    </source>
</reference>
<dbReference type="EMBL" id="CYXY01000005">
    <property type="protein sequence ID" value="CUM87523.1"/>
    <property type="molecule type" value="Genomic_DNA"/>
</dbReference>
<dbReference type="Pfam" id="PF19645">
    <property type="entry name" value="DUF6148"/>
    <property type="match status" value="1"/>
</dbReference>
<protein>
    <submittedName>
        <fullName evidence="1">Uncharacterized protein</fullName>
    </submittedName>
</protein>
<dbReference type="Proteomes" id="UP000095553">
    <property type="component" value="Unassembled WGS sequence"/>
</dbReference>